<evidence type="ECO:0000313" key="4">
    <source>
        <dbReference type="Proteomes" id="UP000260835"/>
    </source>
</evidence>
<reference evidence="3 4" key="1">
    <citation type="submission" date="2018-08" db="EMBL/GenBank/DDBJ databases">
        <title>A genome reference for cultivated species of the human gut microbiota.</title>
        <authorList>
            <person name="Zou Y."/>
            <person name="Xue W."/>
            <person name="Luo G."/>
        </authorList>
    </citation>
    <scope>NUCLEOTIDE SEQUENCE [LARGE SCALE GENOMIC DNA]</scope>
    <source>
        <strain evidence="3 4">TF09-12</strain>
    </source>
</reference>
<evidence type="ECO:0000259" key="2">
    <source>
        <dbReference type="Pfam" id="PF05598"/>
    </source>
</evidence>
<sequence length="181" mass="20967">RWVALGDLLPWTELEKEYNSRLDNQKKGAGNKPARMILSAMIIKHKLNLSDAETIEIIRESPYMQYFCGLHEFTDKPIFDPSLFVTIRERISEEELNKMTVKLLDKQRRLLEEKRKREEEEAKKNDEDPPAPKPEDPNAASFTDSKGREHKGVLKIDATCADAEMRYPVDVDIIHDGCRKV</sequence>
<feature type="non-terminal residue" evidence="3">
    <location>
        <position position="181"/>
    </location>
</feature>
<dbReference type="InterPro" id="IPR008490">
    <property type="entry name" value="Transposase_InsH_N"/>
</dbReference>
<evidence type="ECO:0000313" key="3">
    <source>
        <dbReference type="EMBL" id="RGK85407.1"/>
    </source>
</evidence>
<feature type="region of interest" description="Disordered" evidence="1">
    <location>
        <begin position="115"/>
        <end position="150"/>
    </location>
</feature>
<dbReference type="AlphaFoldDB" id="A0A3E4PZH5"/>
<protein>
    <submittedName>
        <fullName evidence="3">Transposase</fullName>
    </submittedName>
</protein>
<feature type="non-terminal residue" evidence="3">
    <location>
        <position position="1"/>
    </location>
</feature>
<dbReference type="Pfam" id="PF05598">
    <property type="entry name" value="DUF772"/>
    <property type="match status" value="1"/>
</dbReference>
<feature type="domain" description="Transposase InsH N-terminal" evidence="2">
    <location>
        <begin position="2"/>
        <end position="90"/>
    </location>
</feature>
<evidence type="ECO:0000256" key="1">
    <source>
        <dbReference type="SAM" id="MobiDB-lite"/>
    </source>
</evidence>
<accession>A0A3E4PZH5</accession>
<dbReference type="EMBL" id="QSRD01000301">
    <property type="protein sequence ID" value="RGK85407.1"/>
    <property type="molecule type" value="Genomic_DNA"/>
</dbReference>
<dbReference type="Proteomes" id="UP000260835">
    <property type="component" value="Unassembled WGS sequence"/>
</dbReference>
<name>A0A3E4PZH5_9BACT</name>
<feature type="compositionally biased region" description="Basic and acidic residues" evidence="1">
    <location>
        <begin position="115"/>
        <end position="127"/>
    </location>
</feature>
<comment type="caution">
    <text evidence="3">The sequence shown here is derived from an EMBL/GenBank/DDBJ whole genome shotgun (WGS) entry which is preliminary data.</text>
</comment>
<proteinExistence type="predicted"/>
<organism evidence="3 4">
    <name type="scientific">Prevotella disiens</name>
    <dbReference type="NCBI Taxonomy" id="28130"/>
    <lineage>
        <taxon>Bacteria</taxon>
        <taxon>Pseudomonadati</taxon>
        <taxon>Bacteroidota</taxon>
        <taxon>Bacteroidia</taxon>
        <taxon>Bacteroidales</taxon>
        <taxon>Prevotellaceae</taxon>
        <taxon>Prevotella</taxon>
    </lineage>
</organism>
<gene>
    <name evidence="3" type="ORF">DXC89_12640</name>
</gene>